<dbReference type="InterPro" id="IPR043128">
    <property type="entry name" value="Rev_trsase/Diguanyl_cyclase"/>
</dbReference>
<dbReference type="Gene3D" id="3.30.450.20">
    <property type="entry name" value="PAS domain"/>
    <property type="match status" value="1"/>
</dbReference>
<feature type="domain" description="GGDEF" evidence="6">
    <location>
        <begin position="498"/>
        <end position="636"/>
    </location>
</feature>
<dbReference type="InterPro" id="IPR000700">
    <property type="entry name" value="PAS-assoc_C"/>
</dbReference>
<dbReference type="NCBIfam" id="TIGR00254">
    <property type="entry name" value="GGDEF"/>
    <property type="match status" value="1"/>
</dbReference>
<dbReference type="EC" id="2.7.7.65" evidence="1"/>
<dbReference type="InterPro" id="IPR050469">
    <property type="entry name" value="Diguanylate_Cyclase"/>
</dbReference>
<feature type="transmembrane region" description="Helical" evidence="3">
    <location>
        <begin position="17"/>
        <end position="37"/>
    </location>
</feature>
<dbReference type="CDD" id="cd00130">
    <property type="entry name" value="PAS"/>
    <property type="match status" value="1"/>
</dbReference>
<dbReference type="PROSITE" id="PS50112">
    <property type="entry name" value="PAS"/>
    <property type="match status" value="1"/>
</dbReference>
<dbReference type="SUPFAM" id="SSF55785">
    <property type="entry name" value="PYP-like sensor domain (PAS domain)"/>
    <property type="match status" value="1"/>
</dbReference>
<evidence type="ECO:0000256" key="2">
    <source>
        <dbReference type="ARBA" id="ARBA00034247"/>
    </source>
</evidence>
<evidence type="ECO:0000259" key="6">
    <source>
        <dbReference type="PROSITE" id="PS50887"/>
    </source>
</evidence>
<dbReference type="GO" id="GO:0052621">
    <property type="term" value="F:diguanylate cyclase activity"/>
    <property type="evidence" value="ECO:0007669"/>
    <property type="project" value="UniProtKB-EC"/>
</dbReference>
<feature type="transmembrane region" description="Helical" evidence="3">
    <location>
        <begin position="297"/>
        <end position="316"/>
    </location>
</feature>
<dbReference type="InterPro" id="IPR029787">
    <property type="entry name" value="Nucleotide_cyclase"/>
</dbReference>
<evidence type="ECO:0000256" key="1">
    <source>
        <dbReference type="ARBA" id="ARBA00012528"/>
    </source>
</evidence>
<dbReference type="PROSITE" id="PS50113">
    <property type="entry name" value="PAC"/>
    <property type="match status" value="1"/>
</dbReference>
<evidence type="ECO:0000259" key="5">
    <source>
        <dbReference type="PROSITE" id="PS50113"/>
    </source>
</evidence>
<dbReference type="CDD" id="cd01949">
    <property type="entry name" value="GGDEF"/>
    <property type="match status" value="1"/>
</dbReference>
<dbReference type="SMART" id="SM00086">
    <property type="entry name" value="PAC"/>
    <property type="match status" value="1"/>
</dbReference>
<dbReference type="InterPro" id="IPR001610">
    <property type="entry name" value="PAC"/>
</dbReference>
<dbReference type="GO" id="GO:1902201">
    <property type="term" value="P:negative regulation of bacterial-type flagellum-dependent cell motility"/>
    <property type="evidence" value="ECO:0007669"/>
    <property type="project" value="TreeGrafter"/>
</dbReference>
<organism evidence="7">
    <name type="scientific">Sheuella amnicola</name>
    <dbReference type="NCBI Taxonomy" id="2707330"/>
    <lineage>
        <taxon>Bacteria</taxon>
        <taxon>Pseudomonadati</taxon>
        <taxon>Pseudomonadota</taxon>
        <taxon>Betaproteobacteria</taxon>
        <taxon>Burkholderiales</taxon>
        <taxon>Alcaligenaceae</taxon>
        <taxon>Sheuella</taxon>
    </lineage>
</organism>
<dbReference type="InterPro" id="IPR035965">
    <property type="entry name" value="PAS-like_dom_sf"/>
</dbReference>
<evidence type="ECO:0000313" key="7">
    <source>
        <dbReference type="EMBL" id="NDY84462.1"/>
    </source>
</evidence>
<dbReference type="PANTHER" id="PTHR45138">
    <property type="entry name" value="REGULATORY COMPONENTS OF SENSORY TRANSDUCTION SYSTEM"/>
    <property type="match status" value="1"/>
</dbReference>
<dbReference type="Pfam" id="PF00990">
    <property type="entry name" value="GGDEF"/>
    <property type="match status" value="1"/>
</dbReference>
<keyword evidence="3" id="KW-0812">Transmembrane</keyword>
<dbReference type="SUPFAM" id="SSF55073">
    <property type="entry name" value="Nucleotide cyclase"/>
    <property type="match status" value="1"/>
</dbReference>
<evidence type="ECO:0000259" key="4">
    <source>
        <dbReference type="PROSITE" id="PS50112"/>
    </source>
</evidence>
<dbReference type="RefSeq" id="WP_163656292.1">
    <property type="nucleotide sequence ID" value="NZ_JAAGRN010000015.1"/>
</dbReference>
<dbReference type="GO" id="GO:0043709">
    <property type="term" value="P:cell adhesion involved in single-species biofilm formation"/>
    <property type="evidence" value="ECO:0007669"/>
    <property type="project" value="TreeGrafter"/>
</dbReference>
<comment type="catalytic activity">
    <reaction evidence="2">
        <text>2 GTP = 3',3'-c-di-GMP + 2 diphosphate</text>
        <dbReference type="Rhea" id="RHEA:24898"/>
        <dbReference type="ChEBI" id="CHEBI:33019"/>
        <dbReference type="ChEBI" id="CHEBI:37565"/>
        <dbReference type="ChEBI" id="CHEBI:58805"/>
        <dbReference type="EC" id="2.7.7.65"/>
    </reaction>
</comment>
<dbReference type="EMBL" id="JAAGRN010000015">
    <property type="protein sequence ID" value="NDY84462.1"/>
    <property type="molecule type" value="Genomic_DNA"/>
</dbReference>
<dbReference type="PANTHER" id="PTHR45138:SF9">
    <property type="entry name" value="DIGUANYLATE CYCLASE DGCM-RELATED"/>
    <property type="match status" value="1"/>
</dbReference>
<feature type="domain" description="PAC" evidence="5">
    <location>
        <begin position="397"/>
        <end position="449"/>
    </location>
</feature>
<dbReference type="NCBIfam" id="TIGR00229">
    <property type="entry name" value="sensory_box"/>
    <property type="match status" value="1"/>
</dbReference>
<reference evidence="7" key="1">
    <citation type="submission" date="2020-02" db="EMBL/GenBank/DDBJ databases">
        <authorList>
            <person name="Chen W.-M."/>
        </authorList>
    </citation>
    <scope>NUCLEOTIDE SEQUENCE</scope>
    <source>
        <strain evidence="7">NBD-18</strain>
    </source>
</reference>
<evidence type="ECO:0000256" key="3">
    <source>
        <dbReference type="SAM" id="Phobius"/>
    </source>
</evidence>
<accession>A0A6B2R2R0</accession>
<sequence>MKSYVASLIKPRLVRSLIVGVGLLMLSVIWGGNAYLYHTLAQNFEERLEDQLNTETLFLDDHIERSLDSVTNKLEAAVVQSQTITSLKFDSATLRKLIESDLIIRSVSLINDRREVIASSNPLNVGQIVPQNLIGQSRLQVHGTEAQLNIGPIFNARDIADATRNNPSPIQRAILASLSFEHQGRNFEWIATINVSYFENFWKRIGHSESIEILLLNSQGKLILNFQPKAPNQQILMERLLQEAERDPIGMFYFGADDRFLVSYRFTGKRPKIFAQIADHRALSEPVRMQQIQLSRLAIVLTIILFAIIAIIYRGYLRYEQAAIYAQNLFTAVTSHVMMSQSTTDGRIIDVNAPFLKVTGYQRKDIIGKNHRILNSGAQTKDFYTNLWQTISHGNIWSGTFKNRTFNDKLIWVNSTIIPFKDQWGKVYRYVALYSDITDAIETSIKFEQERKLRESLESLNHTLQTTANTDALTGALNRRGLDAFIESARKEDALAQTPVSVLVLDVDHFKNINDTWGHAAGDEVLRSLTDRWTNQIRASDVLVRLGGEEFAVVLLRSDAQQARQVANKILDITRSAPIRYEIEGVPVDLSVTISIGLAGARTLRDTDIQVLINNADRALYRAKSSGRNRVEVDPWQSLDQKRKA</sequence>
<dbReference type="Pfam" id="PF13426">
    <property type="entry name" value="PAS_9"/>
    <property type="match status" value="1"/>
</dbReference>
<dbReference type="AlphaFoldDB" id="A0A6B2R2R0"/>
<proteinExistence type="predicted"/>
<comment type="caution">
    <text evidence="7">The sequence shown here is derived from an EMBL/GenBank/DDBJ whole genome shotgun (WGS) entry which is preliminary data.</text>
</comment>
<dbReference type="InterPro" id="IPR000014">
    <property type="entry name" value="PAS"/>
</dbReference>
<protein>
    <recommendedName>
        <fullName evidence="1">diguanylate cyclase</fullName>
        <ecNumber evidence="1">2.7.7.65</ecNumber>
    </recommendedName>
</protein>
<name>A0A6B2R2R0_9BURK</name>
<dbReference type="GO" id="GO:0005886">
    <property type="term" value="C:plasma membrane"/>
    <property type="evidence" value="ECO:0007669"/>
    <property type="project" value="TreeGrafter"/>
</dbReference>
<dbReference type="PROSITE" id="PS50887">
    <property type="entry name" value="GGDEF"/>
    <property type="match status" value="1"/>
</dbReference>
<dbReference type="Gene3D" id="3.30.70.270">
    <property type="match status" value="1"/>
</dbReference>
<dbReference type="FunFam" id="3.30.70.270:FF:000001">
    <property type="entry name" value="Diguanylate cyclase domain protein"/>
    <property type="match status" value="1"/>
</dbReference>
<keyword evidence="3" id="KW-0472">Membrane</keyword>
<dbReference type="SMART" id="SM00267">
    <property type="entry name" value="GGDEF"/>
    <property type="match status" value="1"/>
</dbReference>
<dbReference type="InterPro" id="IPR000160">
    <property type="entry name" value="GGDEF_dom"/>
</dbReference>
<keyword evidence="3" id="KW-1133">Transmembrane helix</keyword>
<feature type="domain" description="PAS" evidence="4">
    <location>
        <begin position="345"/>
        <end position="370"/>
    </location>
</feature>
<gene>
    <name evidence="7" type="ORF">G3I67_14620</name>
</gene>